<evidence type="ECO:0000256" key="6">
    <source>
        <dbReference type="ARBA" id="ARBA00022670"/>
    </source>
</evidence>
<evidence type="ECO:0000256" key="12">
    <source>
        <dbReference type="ARBA" id="ARBA00022807"/>
    </source>
</evidence>
<protein>
    <recommendedName>
        <fullName evidence="16">Ubiquitin carboxyl-terminal hydrolase</fullName>
        <ecNumber evidence="16">3.4.19.12</ecNumber>
    </recommendedName>
</protein>
<dbReference type="PANTHER" id="PTHR10758:SF1">
    <property type="entry name" value="COP9 SIGNALOSOME COMPLEX SUBUNIT 3"/>
    <property type="match status" value="1"/>
</dbReference>
<keyword evidence="5" id="KW-0963">Cytoplasm</keyword>
<dbReference type="FunFam" id="3.30.40.10:FF:000141">
    <property type="entry name" value="Ubiquitinyl hydrolase 1"/>
    <property type="match status" value="1"/>
</dbReference>
<dbReference type="GO" id="GO:0005737">
    <property type="term" value="C:cytoplasm"/>
    <property type="evidence" value="ECO:0007669"/>
    <property type="project" value="UniProtKB-SubCell"/>
</dbReference>
<dbReference type="InterPro" id="IPR018200">
    <property type="entry name" value="USP_CS"/>
</dbReference>
<dbReference type="GO" id="GO:0004843">
    <property type="term" value="F:cysteine-type deubiquitinase activity"/>
    <property type="evidence" value="ECO:0007669"/>
    <property type="project" value="UniProtKB-UniRule"/>
</dbReference>
<keyword evidence="10" id="KW-0736">Signalosome</keyword>
<evidence type="ECO:0000256" key="11">
    <source>
        <dbReference type="ARBA" id="ARBA00022801"/>
    </source>
</evidence>
<evidence type="ECO:0000313" key="20">
    <source>
        <dbReference type="EMBL" id="CAB1423920.1"/>
    </source>
</evidence>
<reference evidence="20" key="1">
    <citation type="submission" date="2020-03" db="EMBL/GenBank/DDBJ databases">
        <authorList>
            <person name="Weist P."/>
        </authorList>
    </citation>
    <scope>NUCLEOTIDE SEQUENCE</scope>
</reference>
<evidence type="ECO:0000313" key="21">
    <source>
        <dbReference type="Proteomes" id="UP001153269"/>
    </source>
</evidence>
<dbReference type="GO" id="GO:0006511">
    <property type="term" value="P:ubiquitin-dependent protein catabolic process"/>
    <property type="evidence" value="ECO:0007669"/>
    <property type="project" value="TreeGrafter"/>
</dbReference>
<evidence type="ECO:0000259" key="19">
    <source>
        <dbReference type="PROSITE" id="PS50271"/>
    </source>
</evidence>
<keyword evidence="14" id="KW-0539">Nucleus</keyword>
<comment type="similarity">
    <text evidence="16">Belongs to the peptidase C19 family.</text>
</comment>
<dbReference type="SUPFAM" id="SSF54001">
    <property type="entry name" value="Cysteine proteinases"/>
    <property type="match status" value="1"/>
</dbReference>
<dbReference type="Pfam" id="PF22788">
    <property type="entry name" value="COP9_hel_rpt"/>
    <property type="match status" value="1"/>
</dbReference>
<keyword evidence="9 16" id="KW-0833">Ubl conjugation pathway</keyword>
<dbReference type="SUPFAM" id="SSF46785">
    <property type="entry name" value="Winged helix' DNA-binding domain"/>
    <property type="match status" value="1"/>
</dbReference>
<dbReference type="GO" id="GO:0008180">
    <property type="term" value="C:COP9 signalosome"/>
    <property type="evidence" value="ECO:0007669"/>
    <property type="project" value="UniProtKB-KW"/>
</dbReference>
<keyword evidence="11 16" id="KW-0378">Hydrolase</keyword>
<evidence type="ECO:0000259" key="18">
    <source>
        <dbReference type="PROSITE" id="PS50250"/>
    </source>
</evidence>
<feature type="domain" description="UBP-type" evidence="19">
    <location>
        <begin position="476"/>
        <end position="593"/>
    </location>
</feature>
<dbReference type="PROSITE" id="PS50250">
    <property type="entry name" value="PCI"/>
    <property type="match status" value="1"/>
</dbReference>
<evidence type="ECO:0000256" key="1">
    <source>
        <dbReference type="ARBA" id="ARBA00000707"/>
    </source>
</evidence>
<dbReference type="AlphaFoldDB" id="A0A9N7U380"/>
<evidence type="ECO:0000256" key="5">
    <source>
        <dbReference type="ARBA" id="ARBA00022490"/>
    </source>
</evidence>
<evidence type="ECO:0000256" key="13">
    <source>
        <dbReference type="ARBA" id="ARBA00022833"/>
    </source>
</evidence>
<dbReference type="PROSITE" id="PS00973">
    <property type="entry name" value="USP_2"/>
    <property type="match status" value="1"/>
</dbReference>
<evidence type="ECO:0000256" key="4">
    <source>
        <dbReference type="ARBA" id="ARBA00007084"/>
    </source>
</evidence>
<dbReference type="InterPro" id="IPR048621">
    <property type="entry name" value="CSN3_C"/>
</dbReference>
<feature type="domain" description="USP" evidence="17">
    <location>
        <begin position="631"/>
        <end position="973"/>
    </location>
</feature>
<comment type="subcellular location">
    <subcellularLocation>
        <location evidence="3">Cytoplasm</location>
    </subcellularLocation>
    <subcellularLocation>
        <location evidence="2">Nucleus</location>
    </subcellularLocation>
</comment>
<dbReference type="InterPro" id="IPR050756">
    <property type="entry name" value="CSN3"/>
</dbReference>
<dbReference type="InterPro" id="IPR001394">
    <property type="entry name" value="Peptidase_C19_UCH"/>
</dbReference>
<dbReference type="Gene3D" id="3.90.70.10">
    <property type="entry name" value="Cysteine proteinases"/>
    <property type="match status" value="1"/>
</dbReference>
<dbReference type="InterPro" id="IPR055089">
    <property type="entry name" value="COP9_N"/>
</dbReference>
<keyword evidence="21" id="KW-1185">Reference proteome</keyword>
<proteinExistence type="inferred from homology"/>
<dbReference type="Proteomes" id="UP001153269">
    <property type="component" value="Unassembled WGS sequence"/>
</dbReference>
<keyword evidence="8 15" id="KW-0863">Zinc-finger</keyword>
<evidence type="ECO:0000256" key="15">
    <source>
        <dbReference type="PROSITE-ProRule" id="PRU00502"/>
    </source>
</evidence>
<dbReference type="EC" id="3.4.19.12" evidence="16"/>
<keyword evidence="12 16" id="KW-0788">Thiol protease</keyword>
<gene>
    <name evidence="20" type="ORF">PLEPLA_LOCUS11841</name>
</gene>
<dbReference type="CDD" id="cd02660">
    <property type="entry name" value="Peptidase_C19D"/>
    <property type="match status" value="1"/>
</dbReference>
<dbReference type="Pfam" id="PF00443">
    <property type="entry name" value="UCH"/>
    <property type="match status" value="1"/>
</dbReference>
<dbReference type="SMART" id="SM00088">
    <property type="entry name" value="PINT"/>
    <property type="match status" value="1"/>
</dbReference>
<dbReference type="InterPro" id="IPR001607">
    <property type="entry name" value="Znf_UBP"/>
</dbReference>
<dbReference type="PROSITE" id="PS50235">
    <property type="entry name" value="USP_3"/>
    <property type="match status" value="1"/>
</dbReference>
<dbReference type="GO" id="GO:0008270">
    <property type="term" value="F:zinc ion binding"/>
    <property type="evidence" value="ECO:0007669"/>
    <property type="project" value="UniProtKB-KW"/>
</dbReference>
<dbReference type="GO" id="GO:0016579">
    <property type="term" value="P:protein deubiquitination"/>
    <property type="evidence" value="ECO:0007669"/>
    <property type="project" value="InterPro"/>
</dbReference>
<comment type="catalytic activity">
    <reaction evidence="1 16">
        <text>Thiol-dependent hydrolysis of ester, thioester, amide, peptide and isopeptide bonds formed by the C-terminal Gly of ubiquitin (a 76-residue protein attached to proteins as an intracellular targeting signal).</text>
        <dbReference type="EC" id="3.4.19.12"/>
    </reaction>
</comment>
<evidence type="ECO:0000256" key="10">
    <source>
        <dbReference type="ARBA" id="ARBA00022790"/>
    </source>
</evidence>
<dbReference type="Pfam" id="PF02148">
    <property type="entry name" value="zf-UBP"/>
    <property type="match status" value="1"/>
</dbReference>
<keyword evidence="7" id="KW-0479">Metal-binding</keyword>
<comment type="similarity">
    <text evidence="4">Belongs to the CSN3 family.</text>
</comment>
<accession>A0A9N7U380</accession>
<dbReference type="FunFam" id="3.90.70.10:FF:000011">
    <property type="entry name" value="Ubiquitinyl hydrolase 1"/>
    <property type="match status" value="1"/>
</dbReference>
<comment type="caution">
    <text evidence="20">The sequence shown here is derived from an EMBL/GenBank/DDBJ whole genome shotgun (WGS) entry which is preliminary data.</text>
</comment>
<dbReference type="FunFam" id="1.10.10.10:FF:000354">
    <property type="entry name" value="COP9 signalosome complex subunit 3"/>
    <property type="match status" value="1"/>
</dbReference>
<evidence type="ECO:0000256" key="2">
    <source>
        <dbReference type="ARBA" id="ARBA00004123"/>
    </source>
</evidence>
<evidence type="ECO:0000256" key="3">
    <source>
        <dbReference type="ARBA" id="ARBA00004496"/>
    </source>
</evidence>
<evidence type="ECO:0000256" key="14">
    <source>
        <dbReference type="ARBA" id="ARBA00023242"/>
    </source>
</evidence>
<dbReference type="InterPro" id="IPR036390">
    <property type="entry name" value="WH_DNA-bd_sf"/>
</dbReference>
<keyword evidence="6 16" id="KW-0645">Protease</keyword>
<dbReference type="Pfam" id="PF01399">
    <property type="entry name" value="PCI"/>
    <property type="match status" value="1"/>
</dbReference>
<dbReference type="SUPFAM" id="SSF57850">
    <property type="entry name" value="RING/U-box"/>
    <property type="match status" value="1"/>
</dbReference>
<dbReference type="InterPro" id="IPR028889">
    <property type="entry name" value="USP"/>
</dbReference>
<dbReference type="PANTHER" id="PTHR10758">
    <property type="entry name" value="26S PROTEASOME NON-ATPASE REGULATORY SUBUNIT 3/COP9 SIGNALOSOME COMPLEX SUBUNIT 3"/>
    <property type="match status" value="1"/>
</dbReference>
<dbReference type="Gene3D" id="3.30.40.10">
    <property type="entry name" value="Zinc/RING finger domain, C3HC4 (zinc finger)"/>
    <property type="match status" value="1"/>
</dbReference>
<evidence type="ECO:0000256" key="8">
    <source>
        <dbReference type="ARBA" id="ARBA00022771"/>
    </source>
</evidence>
<feature type="domain" description="PCI" evidence="18">
    <location>
        <begin position="197"/>
        <end position="365"/>
    </location>
</feature>
<dbReference type="PROSITE" id="PS50271">
    <property type="entry name" value="ZF_UBP"/>
    <property type="match status" value="1"/>
</dbReference>
<evidence type="ECO:0000259" key="17">
    <source>
        <dbReference type="PROSITE" id="PS50235"/>
    </source>
</evidence>
<dbReference type="FunFam" id="1.25.40.570:FF:000008">
    <property type="entry name" value="COP9 signalosome complex subunit 3"/>
    <property type="match status" value="1"/>
</dbReference>
<evidence type="ECO:0000256" key="9">
    <source>
        <dbReference type="ARBA" id="ARBA00022786"/>
    </source>
</evidence>
<evidence type="ECO:0000256" key="16">
    <source>
        <dbReference type="RuleBase" id="RU366025"/>
    </source>
</evidence>
<dbReference type="InterPro" id="IPR013083">
    <property type="entry name" value="Znf_RING/FYVE/PHD"/>
</dbReference>
<dbReference type="InterPro" id="IPR000717">
    <property type="entry name" value="PCI_dom"/>
</dbReference>
<dbReference type="PROSITE" id="PS00972">
    <property type="entry name" value="USP_1"/>
    <property type="match status" value="1"/>
</dbReference>
<evidence type="ECO:0000256" key="7">
    <source>
        <dbReference type="ARBA" id="ARBA00022723"/>
    </source>
</evidence>
<dbReference type="Gene3D" id="1.25.40.570">
    <property type="match status" value="1"/>
</dbReference>
<keyword evidence="13" id="KW-0862">Zinc</keyword>
<dbReference type="EMBL" id="CADEAL010000691">
    <property type="protein sequence ID" value="CAB1423920.1"/>
    <property type="molecule type" value="Genomic_DNA"/>
</dbReference>
<dbReference type="InterPro" id="IPR038765">
    <property type="entry name" value="Papain-like_cys_pep_sf"/>
</dbReference>
<dbReference type="Pfam" id="PF21215">
    <property type="entry name" value="CSN3-like_C"/>
    <property type="match status" value="1"/>
</dbReference>
<organism evidence="20 21">
    <name type="scientific">Pleuronectes platessa</name>
    <name type="common">European plaice</name>
    <dbReference type="NCBI Taxonomy" id="8262"/>
    <lineage>
        <taxon>Eukaryota</taxon>
        <taxon>Metazoa</taxon>
        <taxon>Chordata</taxon>
        <taxon>Craniata</taxon>
        <taxon>Vertebrata</taxon>
        <taxon>Euteleostomi</taxon>
        <taxon>Actinopterygii</taxon>
        <taxon>Neopterygii</taxon>
        <taxon>Teleostei</taxon>
        <taxon>Neoteleostei</taxon>
        <taxon>Acanthomorphata</taxon>
        <taxon>Carangaria</taxon>
        <taxon>Pleuronectiformes</taxon>
        <taxon>Pleuronectoidei</taxon>
        <taxon>Pleuronectidae</taxon>
        <taxon>Pleuronectes</taxon>
    </lineage>
</organism>
<name>A0A9N7U380_PLEPL</name>
<sequence length="978" mass="111363">MASALEQFVNNVRQLSAQGQMTQLCELINKSGELLAKNLSHLDTVLGALDIQEHSLGVLAVLFVKFSMPNIPDFETLFSQVQLFISTCNGEHIRYATDTFAGLCHQLTNALVERKQPLRGVVILKQAIDKMQMNTNQLTSVHADLCQLCLLAKCFKPALPFLELDMMDICKENGAYDAKHFLCYYYYGGMIYTGLKNFERALYFYEQAITTPAMAVSHIMLEAYKKYILVSLILHGKVQQLPKYTSQIVGRFIKPLSNAYHELAQVYTTNNPAELRNVVNKHSETFTRDNNTGLVKQCLSSLYKKNIQRLTKTFLTLSLQDMASRVQLSGPQEAEKYVLHMIEDGEIYASINQKDGMVCFHDNPEKYNNPAMLHKIDQEMLKCIELDEKLKSMDQEITVNPQFVQKSMGSAEDDPGHVRLARARLSADNEPWQTSWPEPAPFGLLALRRGSGCELQRFPPGGAAATPDAVTTMSPAGCPHVSSFKVDNWKQNLRVIYQCFVWSGSAETRKRKAKSCICHMCGAHLNRLHSCLYCVFFACFAKKHIHEHAKSKRHNLAIDLLYGGIYCFMCQDYIYDKDMEQIAKEEQRKAWKMQGIGEKYSTWEPTKRELELLRHNPKRRRITSNCTIGLRGLINLGNTCFMNCIVQALTHTPLLRDFFLSDRHKCEMQSNSCLVCEMSQLFQEFYSGHRSPHIPFRLLHLVWTHARHLAGYEQQDAHEFLIAALDVLHRHCKDDNGKKANNPNHCNCIIDQIFTGGLQSDVTCQVCHGVSTTIDPFWDISLDLPGSSTPFWPLSPGGDGSALNGESHTTGATTLTDCLRRFTRPEHLGSSAKIKCSGCHSYQESTKQLTMKKLPIVACFHLKRFEHSAKLRRKITTYVSFPLELDMTPFMASSKESRMNGQYQQTMDPFNNDNKYSLFAVVNHQGTLESGHYTTFIRQHKDQWFKCDDAIITKASIKDVLDSEGYLLFYHKQFLEYE</sequence>